<feature type="chain" id="PRO_5012897140" description="Copper chaperone" evidence="1">
    <location>
        <begin position="25"/>
        <end position="165"/>
    </location>
</feature>
<proteinExistence type="predicted"/>
<dbReference type="STRING" id="1236501.GCA_000613865_02995"/>
<gene>
    <name evidence="2" type="ORF">HK26_00985</name>
</gene>
<evidence type="ECO:0000313" key="2">
    <source>
        <dbReference type="EMBL" id="OUJ12724.1"/>
    </source>
</evidence>
<dbReference type="Pfam" id="PF04314">
    <property type="entry name" value="PCuAC"/>
    <property type="match status" value="1"/>
</dbReference>
<name>A0A252BUV6_9PROT</name>
<evidence type="ECO:0000256" key="1">
    <source>
        <dbReference type="SAM" id="SignalP"/>
    </source>
</evidence>
<dbReference type="InterPro" id="IPR036182">
    <property type="entry name" value="PCuAC_sf"/>
</dbReference>
<dbReference type="Proteomes" id="UP000194931">
    <property type="component" value="Unassembled WGS sequence"/>
</dbReference>
<dbReference type="Gene3D" id="2.60.40.1890">
    <property type="entry name" value="PCu(A)C copper chaperone"/>
    <property type="match status" value="1"/>
</dbReference>
<evidence type="ECO:0008006" key="4">
    <source>
        <dbReference type="Google" id="ProtNLM"/>
    </source>
</evidence>
<evidence type="ECO:0000313" key="3">
    <source>
        <dbReference type="Proteomes" id="UP000194931"/>
    </source>
</evidence>
<feature type="signal peptide" evidence="1">
    <location>
        <begin position="1"/>
        <end position="24"/>
    </location>
</feature>
<dbReference type="SUPFAM" id="SSF110087">
    <property type="entry name" value="DR1885-like metal-binding protein"/>
    <property type="match status" value="1"/>
</dbReference>
<organism evidence="2 3">
    <name type="scientific">Acetobacter okinawensis</name>
    <dbReference type="NCBI Taxonomy" id="1076594"/>
    <lineage>
        <taxon>Bacteria</taxon>
        <taxon>Pseudomonadati</taxon>
        <taxon>Pseudomonadota</taxon>
        <taxon>Alphaproteobacteria</taxon>
        <taxon>Acetobacterales</taxon>
        <taxon>Acetobacteraceae</taxon>
        <taxon>Acetobacter</taxon>
    </lineage>
</organism>
<protein>
    <recommendedName>
        <fullName evidence="4">Copper chaperone</fullName>
    </recommendedName>
</protein>
<dbReference type="eggNOG" id="COG2847">
    <property type="taxonomic scope" value="Bacteria"/>
</dbReference>
<comment type="caution">
    <text evidence="2">The sequence shown here is derived from an EMBL/GenBank/DDBJ whole genome shotgun (WGS) entry which is preliminary data.</text>
</comment>
<accession>A0A252BUV6</accession>
<dbReference type="AlphaFoldDB" id="A0A252BUV6"/>
<dbReference type="RefSeq" id="WP_180539401.1">
    <property type="nucleotide sequence ID" value="NZ_JOPJ01000010.1"/>
</dbReference>
<keyword evidence="1" id="KW-0732">Signal</keyword>
<reference evidence="3" key="1">
    <citation type="submission" date="2014-06" db="EMBL/GenBank/DDBJ databases">
        <authorList>
            <person name="Winans N.J."/>
            <person name="Newell P.D."/>
            <person name="Douglas A.E."/>
        </authorList>
    </citation>
    <scope>NUCLEOTIDE SEQUENCE [LARGE SCALE GENOMIC DNA]</scope>
</reference>
<dbReference type="EMBL" id="JOPJ01000010">
    <property type="protein sequence ID" value="OUJ12724.1"/>
    <property type="molecule type" value="Genomic_DNA"/>
</dbReference>
<keyword evidence="3" id="KW-1185">Reference proteome</keyword>
<dbReference type="InterPro" id="IPR007410">
    <property type="entry name" value="LpqE-like"/>
</dbReference>
<sequence length="165" mass="18010">MKPRYQAILAGTLLGLMLLPPAHAEEHQPEHPIPGQADAQKDITISDISFHLPTTQGQERRQPQLYFTLTNTGHTTHLLTDVTTPACSKLIGYHTDQENTPGTYHLFQHLALPETTTLVFANAGYHMLCVGPVAQELAQHRVQVTFQFLGGSSKSVAVPVTPASP</sequence>